<dbReference type="OMA" id="HITHFQL"/>
<dbReference type="EMBL" id="VRMN01000005">
    <property type="protein sequence ID" value="KAA8493941.1"/>
    <property type="molecule type" value="Genomic_DNA"/>
</dbReference>
<dbReference type="Pfam" id="PF00400">
    <property type="entry name" value="WD40"/>
    <property type="match status" value="2"/>
</dbReference>
<dbReference type="Gene3D" id="2.130.10.10">
    <property type="entry name" value="YVTN repeat-like/Quinoprotein amine dehydrogenase"/>
    <property type="match status" value="1"/>
</dbReference>
<dbReference type="SMART" id="SM00320">
    <property type="entry name" value="WD40"/>
    <property type="match status" value="4"/>
</dbReference>
<gene>
    <name evidence="3" type="ORF">FVE85_3916</name>
</gene>
<accession>A0A5J4YR41</accession>
<organism evidence="3 4">
    <name type="scientific">Porphyridium purpureum</name>
    <name type="common">Red alga</name>
    <name type="synonym">Porphyridium cruentum</name>
    <dbReference type="NCBI Taxonomy" id="35688"/>
    <lineage>
        <taxon>Eukaryota</taxon>
        <taxon>Rhodophyta</taxon>
        <taxon>Bangiophyceae</taxon>
        <taxon>Porphyridiales</taxon>
        <taxon>Porphyridiaceae</taxon>
        <taxon>Porphyridium</taxon>
    </lineage>
</organism>
<feature type="compositionally biased region" description="Acidic residues" evidence="2">
    <location>
        <begin position="43"/>
        <end position="72"/>
    </location>
</feature>
<dbReference type="OrthoDB" id="20669at2759"/>
<feature type="region of interest" description="Disordered" evidence="2">
    <location>
        <begin position="1"/>
        <end position="72"/>
    </location>
</feature>
<dbReference type="InterPro" id="IPR015943">
    <property type="entry name" value="WD40/YVTN_repeat-like_dom_sf"/>
</dbReference>
<dbReference type="AlphaFoldDB" id="A0A5J4YR41"/>
<keyword evidence="1" id="KW-0853">WD repeat</keyword>
<dbReference type="InterPro" id="IPR001680">
    <property type="entry name" value="WD40_rpt"/>
</dbReference>
<dbReference type="PROSITE" id="PS50294">
    <property type="entry name" value="WD_REPEATS_REGION"/>
    <property type="match status" value="1"/>
</dbReference>
<dbReference type="PANTHER" id="PTHR43991">
    <property type="entry name" value="WD REPEAT PROTEIN (AFU_ORTHOLOGUE AFUA_8G05640)-RELATED"/>
    <property type="match status" value="1"/>
</dbReference>
<reference evidence="4" key="1">
    <citation type="journal article" date="2019" name="Nat. Commun.">
        <title>Expansion of phycobilisome linker gene families in mesophilic red algae.</title>
        <authorList>
            <person name="Lee J."/>
            <person name="Kim D."/>
            <person name="Bhattacharya D."/>
            <person name="Yoon H.S."/>
        </authorList>
    </citation>
    <scope>NUCLEOTIDE SEQUENCE [LARGE SCALE GENOMIC DNA]</scope>
    <source>
        <strain evidence="4">CCMP 1328</strain>
    </source>
</reference>
<dbReference type="Proteomes" id="UP000324585">
    <property type="component" value="Unassembled WGS sequence"/>
</dbReference>
<protein>
    <submittedName>
        <fullName evidence="3">Putative WD repeat-containing protein</fullName>
    </submittedName>
</protein>
<comment type="caution">
    <text evidence="3">The sequence shown here is derived from an EMBL/GenBank/DDBJ whole genome shotgun (WGS) entry which is preliminary data.</text>
</comment>
<keyword evidence="4" id="KW-1185">Reference proteome</keyword>
<evidence type="ECO:0000313" key="3">
    <source>
        <dbReference type="EMBL" id="KAA8493941.1"/>
    </source>
</evidence>
<evidence type="ECO:0000256" key="2">
    <source>
        <dbReference type="SAM" id="MobiDB-lite"/>
    </source>
</evidence>
<dbReference type="PROSITE" id="PS50082">
    <property type="entry name" value="WD_REPEATS_2"/>
    <property type="match status" value="1"/>
</dbReference>
<proteinExistence type="predicted"/>
<evidence type="ECO:0000313" key="4">
    <source>
        <dbReference type="Proteomes" id="UP000324585"/>
    </source>
</evidence>
<feature type="compositionally biased region" description="Acidic residues" evidence="2">
    <location>
        <begin position="15"/>
        <end position="25"/>
    </location>
</feature>
<feature type="repeat" description="WD" evidence="1">
    <location>
        <begin position="440"/>
        <end position="474"/>
    </location>
</feature>
<dbReference type="InterPro" id="IPR036322">
    <property type="entry name" value="WD40_repeat_dom_sf"/>
</dbReference>
<sequence length="571" mass="63958">MTDVPDYPHQAYLDDGGEGNEDEDMLHDNSVDGNSDNDNHDDINDDNDDDDDDNLYDEDFNETLNNDDADDNEDEAVYSEHHVDHAVALELSYLDVARGEDVQGLPWHTLSQTRAEYRSDRIRQYKNHQSILTPNAELDEGNERAAQAIKEKQFYLFHRNTRRVKCDIVHFQLRNLVWATSKHDVYVTYRSRVMHYDALRRIRSLELNLTGTRADSPENTYEAADLRAAGFRSSMASGAAGAGRIPRDIDIDDGERDDEQRQVLLTDTLRALAHRAASDEDYVGLPRDTGLSGSYPGLEFGRTCPQTDELRGRPIQVSTMVARHDLLAAGGFFGEVVVKDLLGGRIVFESRITHDENAITNALEVFRWRTGALRLMACSNDCSVRIFDVPTFKLLNEFKYGWAVNHATLRPGGGKMMCVVGDDMNVLLADADTGAVLERISGHKDFSFASDWHPDGNLFATGNQDCTTRVWDVRHLSAPVRVIKAHLGPMRSVRFSSDGKLLACAEPADFVHIYGVSGGKLDEAQEIDLFGEMAGFSFSPHGESLFVGISDRTYSSLLEYERVGLHCRPCE</sequence>
<dbReference type="PANTHER" id="PTHR43991:SF12">
    <property type="entry name" value="WD REPEAT PROTEIN (AFU_ORTHOLOGUE AFUA_8G05640)"/>
    <property type="match status" value="1"/>
</dbReference>
<evidence type="ECO:0000256" key="1">
    <source>
        <dbReference type="PROSITE-ProRule" id="PRU00221"/>
    </source>
</evidence>
<dbReference type="SUPFAM" id="SSF50978">
    <property type="entry name" value="WD40 repeat-like"/>
    <property type="match status" value="1"/>
</dbReference>
<name>A0A5J4YR41_PORPP</name>